<evidence type="ECO:0000256" key="2">
    <source>
        <dbReference type="PROSITE-ProRule" id="PRU00192"/>
    </source>
</evidence>
<protein>
    <recommendedName>
        <fullName evidence="4">SH3 domain-containing protein</fullName>
    </recommendedName>
</protein>
<dbReference type="PROSITE" id="PS50002">
    <property type="entry name" value="SH3"/>
    <property type="match status" value="1"/>
</dbReference>
<gene>
    <name evidence="5" type="ORF">BEMITA_LOCUS4730</name>
</gene>
<dbReference type="PANTHER" id="PTHR46026:SF1">
    <property type="entry name" value="RHO-TYPE GUANINE NUCLEOTIDE EXCHANGE FACTOR, ISOFORM F"/>
    <property type="match status" value="1"/>
</dbReference>
<dbReference type="EMBL" id="OU963863">
    <property type="protein sequence ID" value="CAH0767434.1"/>
    <property type="molecule type" value="Genomic_DNA"/>
</dbReference>
<dbReference type="InterPro" id="IPR001452">
    <property type="entry name" value="SH3_domain"/>
</dbReference>
<name>A0A9P0G4I5_BEMTA</name>
<dbReference type="Pfam" id="PF07653">
    <property type="entry name" value="SH3_2"/>
    <property type="match status" value="1"/>
</dbReference>
<dbReference type="KEGG" id="btab:109039593"/>
<dbReference type="InterPro" id="IPR036028">
    <property type="entry name" value="SH3-like_dom_sf"/>
</dbReference>
<dbReference type="GO" id="GO:0005085">
    <property type="term" value="F:guanyl-nucleotide exchange factor activity"/>
    <property type="evidence" value="ECO:0007669"/>
    <property type="project" value="TreeGrafter"/>
</dbReference>
<keyword evidence="6" id="KW-1185">Reference proteome</keyword>
<dbReference type="Gene3D" id="2.30.30.40">
    <property type="entry name" value="SH3 Domains"/>
    <property type="match status" value="1"/>
</dbReference>
<evidence type="ECO:0000313" key="6">
    <source>
        <dbReference type="Proteomes" id="UP001152759"/>
    </source>
</evidence>
<sequence>MSSESTSYEDSKRMFYGNPIATILFFQDVEQKRKLKYGAKSVDEEREIHEDLLRKLAVLEQVLKKRQGMTARAAPKKKSSGDPLSGNAPGSSPIGSICISRSTGTLVRAMYDFKGRCSSELSFCRGDVISNVVKMEPDEGAGCWWRGDHGGKKFGWFPSNYVREITADEVANSDCSACRAALLPSSQTSMAHSTDERNPPKNKQAKKSKRSKRFGFWSCMRVQSDEVEPLTSESNAVVDPYSPVSVASQTEEDPSSSDYDYLIQVRIDGTGTEV</sequence>
<organism evidence="5 6">
    <name type="scientific">Bemisia tabaci</name>
    <name type="common">Sweetpotato whitefly</name>
    <name type="synonym">Aleurodes tabaci</name>
    <dbReference type="NCBI Taxonomy" id="7038"/>
    <lineage>
        <taxon>Eukaryota</taxon>
        <taxon>Metazoa</taxon>
        <taxon>Ecdysozoa</taxon>
        <taxon>Arthropoda</taxon>
        <taxon>Hexapoda</taxon>
        <taxon>Insecta</taxon>
        <taxon>Pterygota</taxon>
        <taxon>Neoptera</taxon>
        <taxon>Paraneoptera</taxon>
        <taxon>Hemiptera</taxon>
        <taxon>Sternorrhyncha</taxon>
        <taxon>Aleyrodoidea</taxon>
        <taxon>Aleyrodidae</taxon>
        <taxon>Aleyrodinae</taxon>
        <taxon>Bemisia</taxon>
    </lineage>
</organism>
<evidence type="ECO:0000313" key="5">
    <source>
        <dbReference type="EMBL" id="CAH0767434.1"/>
    </source>
</evidence>
<dbReference type="Proteomes" id="UP001152759">
    <property type="component" value="Chromosome 2"/>
</dbReference>
<dbReference type="GO" id="GO:0005737">
    <property type="term" value="C:cytoplasm"/>
    <property type="evidence" value="ECO:0007669"/>
    <property type="project" value="TreeGrafter"/>
</dbReference>
<keyword evidence="1 2" id="KW-0728">SH3 domain</keyword>
<feature type="domain" description="SH3" evidence="4">
    <location>
        <begin position="102"/>
        <end position="167"/>
    </location>
</feature>
<dbReference type="PANTHER" id="PTHR46026">
    <property type="entry name" value="RHO-TYPE GUANINE NUCLEOTIDE EXCHANGE FACTOR, ISOFORM F"/>
    <property type="match status" value="1"/>
</dbReference>
<reference evidence="5" key="1">
    <citation type="submission" date="2021-12" db="EMBL/GenBank/DDBJ databases">
        <authorList>
            <person name="King R."/>
        </authorList>
    </citation>
    <scope>NUCLEOTIDE SEQUENCE</scope>
</reference>
<evidence type="ECO:0000256" key="1">
    <source>
        <dbReference type="ARBA" id="ARBA00022443"/>
    </source>
</evidence>
<dbReference type="PRINTS" id="PR00452">
    <property type="entry name" value="SH3DOMAIN"/>
</dbReference>
<dbReference type="SMART" id="SM00326">
    <property type="entry name" value="SH3"/>
    <property type="match status" value="1"/>
</dbReference>
<evidence type="ECO:0000259" key="4">
    <source>
        <dbReference type="PROSITE" id="PS50002"/>
    </source>
</evidence>
<feature type="region of interest" description="Disordered" evidence="3">
    <location>
        <begin position="68"/>
        <end position="91"/>
    </location>
</feature>
<dbReference type="SUPFAM" id="SSF50044">
    <property type="entry name" value="SH3-domain"/>
    <property type="match status" value="1"/>
</dbReference>
<feature type="region of interest" description="Disordered" evidence="3">
    <location>
        <begin position="187"/>
        <end position="210"/>
    </location>
</feature>
<evidence type="ECO:0000256" key="3">
    <source>
        <dbReference type="SAM" id="MobiDB-lite"/>
    </source>
</evidence>
<proteinExistence type="predicted"/>
<accession>A0A9P0G4I5</accession>
<feature type="region of interest" description="Disordered" evidence="3">
    <location>
        <begin position="227"/>
        <end position="261"/>
    </location>
</feature>
<dbReference type="AlphaFoldDB" id="A0A9P0G4I5"/>